<dbReference type="EMBL" id="JAERWK010000006">
    <property type="protein sequence ID" value="MBM9466483.1"/>
    <property type="molecule type" value="Genomic_DNA"/>
</dbReference>
<feature type="domain" description="IclR-ED" evidence="5">
    <location>
        <begin position="80"/>
        <end position="263"/>
    </location>
</feature>
<dbReference type="SUPFAM" id="SSF55781">
    <property type="entry name" value="GAF domain-like"/>
    <property type="match status" value="1"/>
</dbReference>
<dbReference type="PROSITE" id="PS51077">
    <property type="entry name" value="HTH_ICLR"/>
    <property type="match status" value="1"/>
</dbReference>
<dbReference type="PROSITE" id="PS51078">
    <property type="entry name" value="ICLR_ED"/>
    <property type="match status" value="1"/>
</dbReference>
<dbReference type="InterPro" id="IPR036388">
    <property type="entry name" value="WH-like_DNA-bd_sf"/>
</dbReference>
<dbReference type="InterPro" id="IPR005471">
    <property type="entry name" value="Tscrpt_reg_IclR_N"/>
</dbReference>
<evidence type="ECO:0000256" key="2">
    <source>
        <dbReference type="ARBA" id="ARBA00023125"/>
    </source>
</evidence>
<dbReference type="Pfam" id="PF09339">
    <property type="entry name" value="HTH_IclR"/>
    <property type="match status" value="1"/>
</dbReference>
<sequence length="269" mass="28925">MSNEAAAVGQEESGSSSGIERAVQIIMAVATTEEPDIGISELARQLSLSKAVVHRAVRTLVASGFFAVDERTRRYRLGPVAVSVGLTAMAKMDVPRIAAPHLDRLVTETRETATLSVRFGDERMYVSQVLSPQEIRMSVQLGILYPLYAGSSSKAILAAMPPEETDRYLRTVHLDPMTGSTIRTKDALRRELDAVRERGYAISLGERQAGAGSVAAAVMDAAGRVYGSLSVCGPVTRIGLEEAHDYGELVRDAAAEVSRSLGHRSLQAR</sequence>
<feature type="domain" description="HTH iclR-type" evidence="4">
    <location>
        <begin position="16"/>
        <end position="79"/>
    </location>
</feature>
<gene>
    <name evidence="6" type="ORF">JL106_04205</name>
</gene>
<comment type="caution">
    <text evidence="6">The sequence shown here is derived from an EMBL/GenBank/DDBJ whole genome shotgun (WGS) entry which is preliminary data.</text>
</comment>
<dbReference type="Pfam" id="PF01614">
    <property type="entry name" value="IclR_C"/>
    <property type="match status" value="1"/>
</dbReference>
<dbReference type="Proteomes" id="UP000663792">
    <property type="component" value="Unassembled WGS sequence"/>
</dbReference>
<dbReference type="AlphaFoldDB" id="A0A938YBB6"/>
<evidence type="ECO:0000256" key="3">
    <source>
        <dbReference type="ARBA" id="ARBA00023163"/>
    </source>
</evidence>
<dbReference type="SUPFAM" id="SSF46785">
    <property type="entry name" value="Winged helix' DNA-binding domain"/>
    <property type="match status" value="1"/>
</dbReference>
<evidence type="ECO:0000259" key="4">
    <source>
        <dbReference type="PROSITE" id="PS51077"/>
    </source>
</evidence>
<protein>
    <submittedName>
        <fullName evidence="6">IclR family transcriptional regulator</fullName>
    </submittedName>
</protein>
<dbReference type="InterPro" id="IPR029016">
    <property type="entry name" value="GAF-like_dom_sf"/>
</dbReference>
<keyword evidence="3" id="KW-0804">Transcription</keyword>
<accession>A0A938YBB6</accession>
<name>A0A938YBB6_9ACTN</name>
<dbReference type="PANTHER" id="PTHR30136:SF24">
    <property type="entry name" value="HTH-TYPE TRANSCRIPTIONAL REPRESSOR ALLR"/>
    <property type="match status" value="1"/>
</dbReference>
<evidence type="ECO:0000259" key="5">
    <source>
        <dbReference type="PROSITE" id="PS51078"/>
    </source>
</evidence>
<reference evidence="6" key="1">
    <citation type="submission" date="2021-01" db="EMBL/GenBank/DDBJ databases">
        <title>YIM 132084 draft genome.</title>
        <authorList>
            <person name="An D."/>
        </authorList>
    </citation>
    <scope>NUCLEOTIDE SEQUENCE</scope>
    <source>
        <strain evidence="6">YIM 132084</strain>
    </source>
</reference>
<dbReference type="Gene3D" id="3.30.450.40">
    <property type="match status" value="1"/>
</dbReference>
<dbReference type="Gene3D" id="1.10.10.10">
    <property type="entry name" value="Winged helix-like DNA-binding domain superfamily/Winged helix DNA-binding domain"/>
    <property type="match status" value="1"/>
</dbReference>
<evidence type="ECO:0000313" key="7">
    <source>
        <dbReference type="Proteomes" id="UP000663792"/>
    </source>
</evidence>
<proteinExistence type="predicted"/>
<dbReference type="InterPro" id="IPR014757">
    <property type="entry name" value="Tscrpt_reg_IclR_C"/>
</dbReference>
<keyword evidence="1" id="KW-0805">Transcription regulation</keyword>
<evidence type="ECO:0000256" key="1">
    <source>
        <dbReference type="ARBA" id="ARBA00023015"/>
    </source>
</evidence>
<dbReference type="RefSeq" id="WP_205259451.1">
    <property type="nucleotide sequence ID" value="NZ_JAERWK010000006.1"/>
</dbReference>
<organism evidence="6 7">
    <name type="scientific">Nakamurella leprariae</name>
    <dbReference type="NCBI Taxonomy" id="2803911"/>
    <lineage>
        <taxon>Bacteria</taxon>
        <taxon>Bacillati</taxon>
        <taxon>Actinomycetota</taxon>
        <taxon>Actinomycetes</taxon>
        <taxon>Nakamurellales</taxon>
        <taxon>Nakamurellaceae</taxon>
        <taxon>Nakamurella</taxon>
    </lineage>
</organism>
<keyword evidence="7" id="KW-1185">Reference proteome</keyword>
<dbReference type="GO" id="GO:0003677">
    <property type="term" value="F:DNA binding"/>
    <property type="evidence" value="ECO:0007669"/>
    <property type="project" value="UniProtKB-KW"/>
</dbReference>
<keyword evidence="2" id="KW-0238">DNA-binding</keyword>
<dbReference type="InterPro" id="IPR036390">
    <property type="entry name" value="WH_DNA-bd_sf"/>
</dbReference>
<dbReference type="InterPro" id="IPR050707">
    <property type="entry name" value="HTH_MetabolicPath_Reg"/>
</dbReference>
<dbReference type="GO" id="GO:0045892">
    <property type="term" value="P:negative regulation of DNA-templated transcription"/>
    <property type="evidence" value="ECO:0007669"/>
    <property type="project" value="TreeGrafter"/>
</dbReference>
<evidence type="ECO:0000313" key="6">
    <source>
        <dbReference type="EMBL" id="MBM9466483.1"/>
    </source>
</evidence>
<dbReference type="SMART" id="SM00346">
    <property type="entry name" value="HTH_ICLR"/>
    <property type="match status" value="1"/>
</dbReference>
<dbReference type="PANTHER" id="PTHR30136">
    <property type="entry name" value="HELIX-TURN-HELIX TRANSCRIPTIONAL REGULATOR, ICLR FAMILY"/>
    <property type="match status" value="1"/>
</dbReference>
<dbReference type="GO" id="GO:0003700">
    <property type="term" value="F:DNA-binding transcription factor activity"/>
    <property type="evidence" value="ECO:0007669"/>
    <property type="project" value="TreeGrafter"/>
</dbReference>